<dbReference type="InterPro" id="IPR001926">
    <property type="entry name" value="TrpB-like_PALP"/>
</dbReference>
<organism evidence="4 5">
    <name type="scientific">Kutzneria albida DSM 43870</name>
    <dbReference type="NCBI Taxonomy" id="1449976"/>
    <lineage>
        <taxon>Bacteria</taxon>
        <taxon>Bacillati</taxon>
        <taxon>Actinomycetota</taxon>
        <taxon>Actinomycetes</taxon>
        <taxon>Pseudonocardiales</taxon>
        <taxon>Pseudonocardiaceae</taxon>
        <taxon>Kutzneria</taxon>
    </lineage>
</organism>
<dbReference type="Proteomes" id="UP000019225">
    <property type="component" value="Chromosome"/>
</dbReference>
<dbReference type="RefSeq" id="WP_051913290.1">
    <property type="nucleotide sequence ID" value="NZ_CP007155.1"/>
</dbReference>
<dbReference type="HOGENOM" id="CLU_2260077_0_0_11"/>
<comment type="cofactor">
    <cofactor evidence="1">
        <name>pyridoxal 5'-phosphate</name>
        <dbReference type="ChEBI" id="CHEBI:597326"/>
    </cofactor>
</comment>
<gene>
    <name evidence="4" type="ORF">KALB_7109</name>
</gene>
<dbReference type="GO" id="GO:1901605">
    <property type="term" value="P:alpha-amino acid metabolic process"/>
    <property type="evidence" value="ECO:0007669"/>
    <property type="project" value="UniProtKB-ARBA"/>
</dbReference>
<keyword evidence="2" id="KW-0663">Pyridoxal phosphate</keyword>
<reference evidence="4 5" key="1">
    <citation type="journal article" date="2014" name="BMC Genomics">
        <title>Complete genome sequence of producer of the glycopeptide antibiotic Aculeximycin Kutzneria albida DSM 43870T, a representative of minor genus of Pseudonocardiaceae.</title>
        <authorList>
            <person name="Rebets Y."/>
            <person name="Tokovenko B."/>
            <person name="Lushchyk I."/>
            <person name="Ruckert C."/>
            <person name="Zaburannyi N."/>
            <person name="Bechthold A."/>
            <person name="Kalinowski J."/>
            <person name="Luzhetskyy A."/>
        </authorList>
    </citation>
    <scope>NUCLEOTIDE SEQUENCE [LARGE SCALE GENOMIC DNA]</scope>
    <source>
        <strain evidence="4">DSM 43870</strain>
    </source>
</reference>
<feature type="domain" description="Tryptophan synthase beta chain-like PALP" evidence="3">
    <location>
        <begin position="41"/>
        <end position="103"/>
    </location>
</feature>
<keyword evidence="5" id="KW-1185">Reference proteome</keyword>
<evidence type="ECO:0000313" key="4">
    <source>
        <dbReference type="EMBL" id="AHI00467.1"/>
    </source>
</evidence>
<evidence type="ECO:0000256" key="2">
    <source>
        <dbReference type="ARBA" id="ARBA00022898"/>
    </source>
</evidence>
<sequence>MELAGPPAAPVPLAELAGRPLSTWRYAEALGVPEKLWRSATLGEGLTPLLPAAEQVSVKVEYASPTLSFKDRGAVVLLCAALAAGARRVIADSSGNAGTAVAA</sequence>
<dbReference type="STRING" id="1449976.KALB_7109"/>
<dbReference type="EMBL" id="CP007155">
    <property type="protein sequence ID" value="AHI00467.1"/>
    <property type="molecule type" value="Genomic_DNA"/>
</dbReference>
<proteinExistence type="predicted"/>
<dbReference type="GO" id="GO:0030170">
    <property type="term" value="F:pyridoxal phosphate binding"/>
    <property type="evidence" value="ECO:0007669"/>
    <property type="project" value="InterPro"/>
</dbReference>
<dbReference type="AlphaFoldDB" id="W5WIP5"/>
<dbReference type="Gene3D" id="3.40.50.1100">
    <property type="match status" value="2"/>
</dbReference>
<evidence type="ECO:0000259" key="3">
    <source>
        <dbReference type="Pfam" id="PF00291"/>
    </source>
</evidence>
<dbReference type="SUPFAM" id="SSF53686">
    <property type="entry name" value="Tryptophan synthase beta subunit-like PLP-dependent enzymes"/>
    <property type="match status" value="1"/>
</dbReference>
<dbReference type="PATRIC" id="fig|1449976.3.peg.7142"/>
<dbReference type="eggNOG" id="COG0498">
    <property type="taxonomic scope" value="Bacteria"/>
</dbReference>
<dbReference type="PROSITE" id="PS00165">
    <property type="entry name" value="DEHYDRATASE_SER_THR"/>
    <property type="match status" value="1"/>
</dbReference>
<evidence type="ECO:0000256" key="1">
    <source>
        <dbReference type="ARBA" id="ARBA00001933"/>
    </source>
</evidence>
<protein>
    <recommendedName>
        <fullName evidence="3">Tryptophan synthase beta chain-like PALP domain-containing protein</fullName>
    </recommendedName>
</protein>
<dbReference type="KEGG" id="kal:KALB_7109"/>
<evidence type="ECO:0000313" key="5">
    <source>
        <dbReference type="Proteomes" id="UP000019225"/>
    </source>
</evidence>
<dbReference type="Pfam" id="PF00291">
    <property type="entry name" value="PALP"/>
    <property type="match status" value="1"/>
</dbReference>
<dbReference type="InterPro" id="IPR036052">
    <property type="entry name" value="TrpB-like_PALP_sf"/>
</dbReference>
<dbReference type="GO" id="GO:0003824">
    <property type="term" value="F:catalytic activity"/>
    <property type="evidence" value="ECO:0007669"/>
    <property type="project" value="UniProtKB-ARBA"/>
</dbReference>
<name>W5WIP5_9PSEU</name>
<accession>W5WIP5</accession>
<dbReference type="InterPro" id="IPR000634">
    <property type="entry name" value="Ser/Thr_deHydtase_PyrdxlP-BS"/>
</dbReference>